<dbReference type="AlphaFoldDB" id="M0EBN1"/>
<evidence type="ECO:0000313" key="3">
    <source>
        <dbReference type="Proteomes" id="UP000011509"/>
    </source>
</evidence>
<dbReference type="EMBL" id="AOJL01000060">
    <property type="protein sequence ID" value="ELZ44282.1"/>
    <property type="molecule type" value="Genomic_DNA"/>
</dbReference>
<reference evidence="2 3" key="1">
    <citation type="journal article" date="2014" name="PLoS Genet.">
        <title>Phylogenetically driven sequencing of extremely halophilic archaea reveals strategies for static and dynamic osmo-response.</title>
        <authorList>
            <person name="Becker E.A."/>
            <person name="Seitzer P.M."/>
            <person name="Tritt A."/>
            <person name="Larsen D."/>
            <person name="Krusor M."/>
            <person name="Yao A.I."/>
            <person name="Wu D."/>
            <person name="Madern D."/>
            <person name="Eisen J.A."/>
            <person name="Darling A.E."/>
            <person name="Facciotti M.T."/>
        </authorList>
    </citation>
    <scope>NUCLEOTIDE SEQUENCE [LARGE SCALE GENOMIC DNA]</scope>
    <source>
        <strain evidence="2 3">DSM 10284</strain>
    </source>
</reference>
<protein>
    <submittedName>
        <fullName evidence="2">Uncharacterized protein</fullName>
    </submittedName>
</protein>
<proteinExistence type="predicted"/>
<accession>M0EBN1</accession>
<feature type="region of interest" description="Disordered" evidence="1">
    <location>
        <begin position="1"/>
        <end position="44"/>
    </location>
</feature>
<comment type="caution">
    <text evidence="2">The sequence shown here is derived from an EMBL/GenBank/DDBJ whole genome shotgun (WGS) entry which is preliminary data.</text>
</comment>
<evidence type="ECO:0000256" key="1">
    <source>
        <dbReference type="SAM" id="MobiDB-lite"/>
    </source>
</evidence>
<name>M0EBN1_9EURY</name>
<organism evidence="2 3">
    <name type="scientific">Halorubrum coriense DSM 10284</name>
    <dbReference type="NCBI Taxonomy" id="1227466"/>
    <lineage>
        <taxon>Archaea</taxon>
        <taxon>Methanobacteriati</taxon>
        <taxon>Methanobacteriota</taxon>
        <taxon>Stenosarchaea group</taxon>
        <taxon>Halobacteria</taxon>
        <taxon>Halobacteriales</taxon>
        <taxon>Haloferacaceae</taxon>
        <taxon>Halorubrum</taxon>
    </lineage>
</organism>
<keyword evidence="3" id="KW-1185">Reference proteome</keyword>
<feature type="compositionally biased region" description="Basic and acidic residues" evidence="1">
    <location>
        <begin position="22"/>
        <end position="44"/>
    </location>
</feature>
<dbReference type="Proteomes" id="UP000011509">
    <property type="component" value="Unassembled WGS sequence"/>
</dbReference>
<sequence>MEPNESVALDREVQYRPRPRPRRVEDVDAGHGDFEGIGGRERPTETLAYAVERPLPGRGPPRRSAFAVSAALATSPALLASNVVDAEALTDECAAVADPVEPREFRVEIARETVDGGR</sequence>
<evidence type="ECO:0000313" key="2">
    <source>
        <dbReference type="EMBL" id="ELZ44282.1"/>
    </source>
</evidence>
<gene>
    <name evidence="2" type="ORF">C464_15655</name>
</gene>